<organism evidence="1 2">
    <name type="scientific">Trifolium medium</name>
    <dbReference type="NCBI Taxonomy" id="97028"/>
    <lineage>
        <taxon>Eukaryota</taxon>
        <taxon>Viridiplantae</taxon>
        <taxon>Streptophyta</taxon>
        <taxon>Embryophyta</taxon>
        <taxon>Tracheophyta</taxon>
        <taxon>Spermatophyta</taxon>
        <taxon>Magnoliopsida</taxon>
        <taxon>eudicotyledons</taxon>
        <taxon>Gunneridae</taxon>
        <taxon>Pentapetalae</taxon>
        <taxon>rosids</taxon>
        <taxon>fabids</taxon>
        <taxon>Fabales</taxon>
        <taxon>Fabaceae</taxon>
        <taxon>Papilionoideae</taxon>
        <taxon>50 kb inversion clade</taxon>
        <taxon>NPAAA clade</taxon>
        <taxon>Hologalegina</taxon>
        <taxon>IRL clade</taxon>
        <taxon>Trifolieae</taxon>
        <taxon>Trifolium</taxon>
    </lineage>
</organism>
<dbReference type="AlphaFoldDB" id="A0A392PST8"/>
<name>A0A392PST8_9FABA</name>
<dbReference type="EMBL" id="LXQA010090480">
    <property type="protein sequence ID" value="MCI13985.1"/>
    <property type="molecule type" value="Genomic_DNA"/>
</dbReference>
<protein>
    <submittedName>
        <fullName evidence="1">Maestro heat-like repeat-containing family protein</fullName>
    </submittedName>
</protein>
<accession>A0A392PST8</accession>
<dbReference type="Proteomes" id="UP000265520">
    <property type="component" value="Unassembled WGS sequence"/>
</dbReference>
<proteinExistence type="predicted"/>
<sequence length="61" mass="6782">NLLTAFQAFCECVGDLEMGKILARDGELSEKERWINLIGDIAGCISIKRPKESENADNLLE</sequence>
<reference evidence="1 2" key="1">
    <citation type="journal article" date="2018" name="Front. Plant Sci.">
        <title>Red Clover (Trifolium pratense) and Zigzag Clover (T. medium) - A Picture of Genomic Similarities and Differences.</title>
        <authorList>
            <person name="Dluhosova J."/>
            <person name="Istvanek J."/>
            <person name="Nedelnik J."/>
            <person name="Repkova J."/>
        </authorList>
    </citation>
    <scope>NUCLEOTIDE SEQUENCE [LARGE SCALE GENOMIC DNA]</scope>
    <source>
        <strain evidence="2">cv. 10/8</strain>
        <tissue evidence="1">Leaf</tissue>
    </source>
</reference>
<comment type="caution">
    <text evidence="1">The sequence shown here is derived from an EMBL/GenBank/DDBJ whole genome shotgun (WGS) entry which is preliminary data.</text>
</comment>
<evidence type="ECO:0000313" key="2">
    <source>
        <dbReference type="Proteomes" id="UP000265520"/>
    </source>
</evidence>
<feature type="non-terminal residue" evidence="1">
    <location>
        <position position="1"/>
    </location>
</feature>
<evidence type="ECO:0000313" key="1">
    <source>
        <dbReference type="EMBL" id="MCI13985.1"/>
    </source>
</evidence>
<keyword evidence="2" id="KW-1185">Reference proteome</keyword>